<protein>
    <recommendedName>
        <fullName evidence="5">VENN motif-containing domain-containing protein</fullName>
    </recommendedName>
</protein>
<dbReference type="Pfam" id="PF04829">
    <property type="entry name" value="PT-VENN"/>
    <property type="match status" value="1"/>
</dbReference>
<proteinExistence type="predicted"/>
<keyword evidence="3" id="KW-1266">Target cell cytoplasm</keyword>
<accession>M1WQ42</accession>
<keyword evidence="2" id="KW-0800">Toxin</keyword>
<dbReference type="BioCyc" id="DPIE1322246:BN4_RS17150-MONOMER"/>
<dbReference type="GO" id="GO:0090729">
    <property type="term" value="F:toxin activity"/>
    <property type="evidence" value="ECO:0007669"/>
    <property type="project" value="UniProtKB-KW"/>
</dbReference>
<sequence>MGSLHSSAVGVLGKHAAMKIGEAYDGGNGDIDYVTHKIAHAALGGTMAAATGGDIASGAIGGVVGEVFAEEFRSELEDAIRMGEVEPDQVQRWGDAGVDMSALVAGLAAAAAGGDVNTASETGANAAENNALCGGFCIAALAAAIWVLASGEGDPIEGLEEIGDGTDPLSQAIATGTKEAVNFSRKELPKETDAVIDVLGKAGENIDAIVTYVDEATGKEVSSRWNKLPERTRKRLKGGAKVVSVLIPGKVVTKLINNKAIKPIVKLGQKLKGKKYTPLDKGPLNTEIAKTFRSATYTEKITTKPTTLYRVISDNGNPAGGYWTRIKPKGPLQSVVDSALDQNWGNTATRVVKAVIPRGTTIYEGFAASQRGLVGGGNQVFIKSVNPKWITK</sequence>
<reference evidence="7" key="2">
    <citation type="journal article" date="2013" name="Stand. Genomic Sci.">
        <title>Complete genome sequence of Desulfocapsa sulfexigens, a marine deltaproteobacterium specialized in disproportionating inorganic sulfur compounds.</title>
        <authorList>
            <person name="Finster K.W."/>
            <person name="Kjeldsen K.U."/>
            <person name="Kube M."/>
            <person name="Reinhardt R."/>
            <person name="Mussmann M."/>
            <person name="Amann R."/>
            <person name="Schreiber L."/>
        </authorList>
    </citation>
    <scope>NUCLEOTIDE SEQUENCE [LARGE SCALE GENOMIC DNA]</scope>
    <source>
        <strain evidence="7">DSM 10523 / SB164P1</strain>
    </source>
</reference>
<evidence type="ECO:0000259" key="5">
    <source>
        <dbReference type="Pfam" id="PF04829"/>
    </source>
</evidence>
<evidence type="ECO:0000256" key="3">
    <source>
        <dbReference type="ARBA" id="ARBA00022913"/>
    </source>
</evidence>
<gene>
    <name evidence="6" type="ordered locus">BN4_11524</name>
</gene>
<dbReference type="HOGENOM" id="CLU_703442_0_0_7"/>
<feature type="domain" description="VENN motif-containing" evidence="5">
    <location>
        <begin position="100"/>
        <end position="132"/>
    </location>
</feature>
<keyword evidence="7" id="KW-1185">Reference proteome</keyword>
<evidence type="ECO:0000256" key="4">
    <source>
        <dbReference type="ARBA" id="ARBA00023026"/>
    </source>
</evidence>
<reference evidence="6 7" key="1">
    <citation type="journal article" date="2013" name="PLoS ONE">
        <title>The first genomic and proteomic characterization of a deep-sea sulfate reducer: insights into the piezophilic lifestyle of Desulfovibrio piezophilus.</title>
        <authorList>
            <person name="Pradel N."/>
            <person name="Ji B."/>
            <person name="Gimenez G."/>
            <person name="Talla E."/>
            <person name="Lenoble P."/>
            <person name="Garel M."/>
            <person name="Tamburini C."/>
            <person name="Fourquet P."/>
            <person name="Lebrun R."/>
            <person name="Bertin P."/>
            <person name="Denis Y."/>
            <person name="Pophillat M."/>
            <person name="Barbe V."/>
            <person name="Ollivier B."/>
            <person name="Dolla A."/>
        </authorList>
    </citation>
    <scope>NUCLEOTIDE SEQUENCE [LARGE SCALE GENOMIC DNA]</scope>
    <source>
        <strain evidence="7">DSM 10523 / SB164P1</strain>
    </source>
</reference>
<dbReference type="Proteomes" id="UP000011724">
    <property type="component" value="Chromosome"/>
</dbReference>
<dbReference type="AlphaFoldDB" id="M1WQ42"/>
<dbReference type="EMBL" id="FO203427">
    <property type="protein sequence ID" value="CCH48759.1"/>
    <property type="molecule type" value="Genomic_DNA"/>
</dbReference>
<dbReference type="InterPro" id="IPR006914">
    <property type="entry name" value="VENN_dom"/>
</dbReference>
<dbReference type="eggNOG" id="COG3209">
    <property type="taxonomic scope" value="Bacteria"/>
</dbReference>
<comment type="subcellular location">
    <subcellularLocation>
        <location evidence="1">Target cell</location>
        <location evidence="1">Target cell cytoplasm</location>
    </subcellularLocation>
</comment>
<evidence type="ECO:0000313" key="7">
    <source>
        <dbReference type="Proteomes" id="UP000011724"/>
    </source>
</evidence>
<evidence type="ECO:0000313" key="6">
    <source>
        <dbReference type="EMBL" id="CCH48759.1"/>
    </source>
</evidence>
<name>M1WQ42_PSEP2</name>
<dbReference type="KEGG" id="dpi:BN4_11524"/>
<evidence type="ECO:0000256" key="2">
    <source>
        <dbReference type="ARBA" id="ARBA00022656"/>
    </source>
</evidence>
<dbReference type="PATRIC" id="fig|879567.3.peg.1595"/>
<dbReference type="STRING" id="1322246.BN4_11524"/>
<organism evidence="6 7">
    <name type="scientific">Pseudodesulfovibrio piezophilus (strain DSM 21447 / JCM 15486 / C1TLV30)</name>
    <name type="common">Desulfovibrio piezophilus</name>
    <dbReference type="NCBI Taxonomy" id="1322246"/>
    <lineage>
        <taxon>Bacteria</taxon>
        <taxon>Pseudomonadati</taxon>
        <taxon>Thermodesulfobacteriota</taxon>
        <taxon>Desulfovibrionia</taxon>
        <taxon>Desulfovibrionales</taxon>
        <taxon>Desulfovibrionaceae</taxon>
    </lineage>
</organism>
<keyword evidence="4" id="KW-0843">Virulence</keyword>
<evidence type="ECO:0000256" key="1">
    <source>
        <dbReference type="ARBA" id="ARBA00004219"/>
    </source>
</evidence>